<reference evidence="1" key="1">
    <citation type="journal article" date="2019" name="bioRxiv">
        <title>The Genome of the Zebra Mussel, Dreissena polymorpha: A Resource for Invasive Species Research.</title>
        <authorList>
            <person name="McCartney M.A."/>
            <person name="Auch B."/>
            <person name="Kono T."/>
            <person name="Mallez S."/>
            <person name="Zhang Y."/>
            <person name="Obille A."/>
            <person name="Becker A."/>
            <person name="Abrahante J.E."/>
            <person name="Garbe J."/>
            <person name="Badalamenti J.P."/>
            <person name="Herman A."/>
            <person name="Mangelson H."/>
            <person name="Liachko I."/>
            <person name="Sullivan S."/>
            <person name="Sone E.D."/>
            <person name="Koren S."/>
            <person name="Silverstein K.A.T."/>
            <person name="Beckman K.B."/>
            <person name="Gohl D.M."/>
        </authorList>
    </citation>
    <scope>NUCLEOTIDE SEQUENCE</scope>
    <source>
        <strain evidence="1">Duluth1</strain>
        <tissue evidence="1">Whole animal</tissue>
    </source>
</reference>
<sequence>MTTSVDAIHKSSDQINPDQLYVKKKSEFNVNISSDTLESCYISGICILPSGETIVADYTNKRVKMLDKHYNVSSDLEVGSNPQDICIISTFSQVAISNGTSSVHFINIIDGKLKDFYTICEFKHVALGITYHQGDLYIISGTALYQYTMYYTVMSTRDWIHKKTLYEDTGGGITGKLCCKYRNCIFHSVNTVYTFDT</sequence>
<evidence type="ECO:0000313" key="2">
    <source>
        <dbReference type="Proteomes" id="UP000828390"/>
    </source>
</evidence>
<dbReference type="EMBL" id="JAIWYP010000010">
    <property type="protein sequence ID" value="KAH3750133.1"/>
    <property type="molecule type" value="Genomic_DNA"/>
</dbReference>
<dbReference type="AlphaFoldDB" id="A0A9D4DJJ0"/>
<dbReference type="SUPFAM" id="SSF101898">
    <property type="entry name" value="NHL repeat"/>
    <property type="match status" value="1"/>
</dbReference>
<evidence type="ECO:0000313" key="1">
    <source>
        <dbReference type="EMBL" id="KAH3750133.1"/>
    </source>
</evidence>
<protein>
    <submittedName>
        <fullName evidence="1">Uncharacterized protein</fullName>
    </submittedName>
</protein>
<comment type="caution">
    <text evidence="1">The sequence shown here is derived from an EMBL/GenBank/DDBJ whole genome shotgun (WGS) entry which is preliminary data.</text>
</comment>
<proteinExistence type="predicted"/>
<name>A0A9D4DJJ0_DREPO</name>
<accession>A0A9D4DJJ0</accession>
<organism evidence="1 2">
    <name type="scientific">Dreissena polymorpha</name>
    <name type="common">Zebra mussel</name>
    <name type="synonym">Mytilus polymorpha</name>
    <dbReference type="NCBI Taxonomy" id="45954"/>
    <lineage>
        <taxon>Eukaryota</taxon>
        <taxon>Metazoa</taxon>
        <taxon>Spiralia</taxon>
        <taxon>Lophotrochozoa</taxon>
        <taxon>Mollusca</taxon>
        <taxon>Bivalvia</taxon>
        <taxon>Autobranchia</taxon>
        <taxon>Heteroconchia</taxon>
        <taxon>Euheterodonta</taxon>
        <taxon>Imparidentia</taxon>
        <taxon>Neoheterodontei</taxon>
        <taxon>Myida</taxon>
        <taxon>Dreissenoidea</taxon>
        <taxon>Dreissenidae</taxon>
        <taxon>Dreissena</taxon>
    </lineage>
</organism>
<keyword evidence="2" id="KW-1185">Reference proteome</keyword>
<gene>
    <name evidence="1" type="ORF">DPMN_184650</name>
</gene>
<reference evidence="1" key="2">
    <citation type="submission" date="2020-11" db="EMBL/GenBank/DDBJ databases">
        <authorList>
            <person name="McCartney M.A."/>
            <person name="Auch B."/>
            <person name="Kono T."/>
            <person name="Mallez S."/>
            <person name="Becker A."/>
            <person name="Gohl D.M."/>
            <person name="Silverstein K.A.T."/>
            <person name="Koren S."/>
            <person name="Bechman K.B."/>
            <person name="Herman A."/>
            <person name="Abrahante J.E."/>
            <person name="Garbe J."/>
        </authorList>
    </citation>
    <scope>NUCLEOTIDE SEQUENCE</scope>
    <source>
        <strain evidence="1">Duluth1</strain>
        <tissue evidence="1">Whole animal</tissue>
    </source>
</reference>
<dbReference type="Proteomes" id="UP000828390">
    <property type="component" value="Unassembled WGS sequence"/>
</dbReference>